<evidence type="ECO:0000259" key="1">
    <source>
        <dbReference type="Pfam" id="PF20150"/>
    </source>
</evidence>
<sequence length="203" mass="23671">MATFHPFPRLPYELRMQIWEATVEPRVVNFEFIYQRRWRIPAERPTYIKSSTPVPAVLQTCQEARNHGLYQKCFSEIAIPGHGAQYVWVNLGMDTIDIGESMFESFKPVAPLIHRLKFAREMQSEFFYHSEVREVQDFVNAKEIWIVPLDGLNSCVGATEEHYWPCGKDNVFYIDPDNPERVFVGSDGEDEIDTLYGPVELYQ</sequence>
<dbReference type="OrthoDB" id="3473305at2759"/>
<proteinExistence type="predicted"/>
<comment type="caution">
    <text evidence="2">The sequence shown here is derived from an EMBL/GenBank/DDBJ whole genome shotgun (WGS) entry which is preliminary data.</text>
</comment>
<dbReference type="EMBL" id="JAAABM010000001">
    <property type="protein sequence ID" value="KAF7681351.1"/>
    <property type="molecule type" value="Genomic_DNA"/>
</dbReference>
<reference evidence="2" key="1">
    <citation type="submission" date="2020-01" db="EMBL/GenBank/DDBJ databases">
        <authorList>
            <person name="Feng Z.H.Z."/>
        </authorList>
    </citation>
    <scope>NUCLEOTIDE SEQUENCE</scope>
    <source>
        <strain evidence="2">CBS107.38</strain>
    </source>
</reference>
<dbReference type="GeneID" id="62198552"/>
<gene>
    <name evidence="2" type="ORF">GT037_000327</name>
</gene>
<organism evidence="2 3">
    <name type="scientific">Alternaria burnsii</name>
    <dbReference type="NCBI Taxonomy" id="1187904"/>
    <lineage>
        <taxon>Eukaryota</taxon>
        <taxon>Fungi</taxon>
        <taxon>Dikarya</taxon>
        <taxon>Ascomycota</taxon>
        <taxon>Pezizomycotina</taxon>
        <taxon>Dothideomycetes</taxon>
        <taxon>Pleosporomycetidae</taxon>
        <taxon>Pleosporales</taxon>
        <taxon>Pleosporineae</taxon>
        <taxon>Pleosporaceae</taxon>
        <taxon>Alternaria</taxon>
        <taxon>Alternaria sect. Alternaria</taxon>
    </lineage>
</organism>
<protein>
    <recommendedName>
        <fullName evidence="1">2EXR domain-containing protein</fullName>
    </recommendedName>
</protein>
<dbReference type="RefSeq" id="XP_038791230.1">
    <property type="nucleotide sequence ID" value="XM_038925374.1"/>
</dbReference>
<accession>A0A8H7EIH5</accession>
<evidence type="ECO:0000313" key="3">
    <source>
        <dbReference type="Proteomes" id="UP000596902"/>
    </source>
</evidence>
<dbReference type="PANTHER" id="PTHR35910">
    <property type="entry name" value="2EXR DOMAIN-CONTAINING PROTEIN"/>
    <property type="match status" value="1"/>
</dbReference>
<dbReference type="PANTHER" id="PTHR35910:SF1">
    <property type="entry name" value="2EXR DOMAIN-CONTAINING PROTEIN"/>
    <property type="match status" value="1"/>
</dbReference>
<dbReference type="InterPro" id="IPR045518">
    <property type="entry name" value="2EXR"/>
</dbReference>
<keyword evidence="3" id="KW-1185">Reference proteome</keyword>
<evidence type="ECO:0000313" key="2">
    <source>
        <dbReference type="EMBL" id="KAF7681351.1"/>
    </source>
</evidence>
<name>A0A8H7EIH5_9PLEO</name>
<reference evidence="2" key="2">
    <citation type="submission" date="2020-08" db="EMBL/GenBank/DDBJ databases">
        <title>Draft Genome Sequence of Cumin Blight Pathogen Alternaria burnsii.</title>
        <authorList>
            <person name="Feng Z."/>
        </authorList>
    </citation>
    <scope>NUCLEOTIDE SEQUENCE</scope>
    <source>
        <strain evidence="2">CBS107.38</strain>
    </source>
</reference>
<dbReference type="Proteomes" id="UP000596902">
    <property type="component" value="Unassembled WGS sequence"/>
</dbReference>
<dbReference type="AlphaFoldDB" id="A0A8H7EIH5"/>
<dbReference type="Pfam" id="PF20150">
    <property type="entry name" value="2EXR"/>
    <property type="match status" value="1"/>
</dbReference>
<feature type="domain" description="2EXR" evidence="1">
    <location>
        <begin position="4"/>
        <end position="96"/>
    </location>
</feature>